<dbReference type="EMBL" id="CAXIXY010000005">
    <property type="protein sequence ID" value="CAL2087742.1"/>
    <property type="molecule type" value="Genomic_DNA"/>
</dbReference>
<gene>
    <name evidence="1" type="ORF">T190607A01A_30016</name>
</gene>
<protein>
    <recommendedName>
        <fullName evidence="3">Lipocalin-like protein</fullName>
    </recommendedName>
</protein>
<proteinExistence type="predicted"/>
<organism evidence="1 2">
    <name type="scientific">Tenacibaculum platacis</name>
    <dbReference type="NCBI Taxonomy" id="3137852"/>
    <lineage>
        <taxon>Bacteria</taxon>
        <taxon>Pseudomonadati</taxon>
        <taxon>Bacteroidota</taxon>
        <taxon>Flavobacteriia</taxon>
        <taxon>Flavobacteriales</taxon>
        <taxon>Flavobacteriaceae</taxon>
        <taxon>Tenacibaculum</taxon>
    </lineage>
</organism>
<evidence type="ECO:0008006" key="3">
    <source>
        <dbReference type="Google" id="ProtNLM"/>
    </source>
</evidence>
<evidence type="ECO:0000313" key="2">
    <source>
        <dbReference type="Proteomes" id="UP001497416"/>
    </source>
</evidence>
<dbReference type="Proteomes" id="UP001497416">
    <property type="component" value="Unassembled WGS sequence"/>
</dbReference>
<sequence length="173" mass="19927">MVRVITVLVMLVLSYFFGKLDAQNSNTTPCSSPEYQQFDFWVGNWNVYDTKDQLIGKNKIVPMPNACTIQENWTSQNGKSLGTSYSYYNASDKKWHQLWIDNKGFVLETEGNFQGNKMILTSKLIESPKGKYYNRITWVNNSDGTVTQIWDYLSTDGKIIQQAFKGIYKKNNS</sequence>
<keyword evidence="2" id="KW-1185">Reference proteome</keyword>
<reference evidence="1 2" key="1">
    <citation type="submission" date="2024-05" db="EMBL/GenBank/DDBJ databases">
        <authorList>
            <person name="Duchaud E."/>
        </authorList>
    </citation>
    <scope>NUCLEOTIDE SEQUENCE [LARGE SCALE GENOMIC DNA]</scope>
    <source>
        <strain evidence="1">Ena-SAMPLE-TAB-13-05-2024-13:56:06:370-140302</strain>
    </source>
</reference>
<dbReference type="RefSeq" id="WP_348712408.1">
    <property type="nucleotide sequence ID" value="NZ_CAXIXW010000012.1"/>
</dbReference>
<accession>A0ABM9P1T7</accession>
<evidence type="ECO:0000313" key="1">
    <source>
        <dbReference type="EMBL" id="CAL2087742.1"/>
    </source>
</evidence>
<comment type="caution">
    <text evidence="1">The sequence shown here is derived from an EMBL/GenBank/DDBJ whole genome shotgun (WGS) entry which is preliminary data.</text>
</comment>
<name>A0ABM9P1T7_9FLAO</name>